<accession>A0ABW1KPG0</accession>
<keyword evidence="1" id="KW-0812">Transmembrane</keyword>
<dbReference type="InterPro" id="IPR050767">
    <property type="entry name" value="Sel1_AlgK"/>
</dbReference>
<dbReference type="Gene3D" id="3.40.50.300">
    <property type="entry name" value="P-loop containing nucleotide triphosphate hydrolases"/>
    <property type="match status" value="1"/>
</dbReference>
<dbReference type="PANTHER" id="PTHR11102:SF160">
    <property type="entry name" value="ERAD-ASSOCIATED E3 UBIQUITIN-PROTEIN LIGASE COMPONENT HRD3"/>
    <property type="match status" value="1"/>
</dbReference>
<feature type="transmembrane region" description="Helical" evidence="1">
    <location>
        <begin position="527"/>
        <end position="546"/>
    </location>
</feature>
<dbReference type="InterPro" id="IPR011717">
    <property type="entry name" value="TPR-4"/>
</dbReference>
<dbReference type="Pfam" id="PF13432">
    <property type="entry name" value="TPR_16"/>
    <property type="match status" value="3"/>
</dbReference>
<keyword evidence="2" id="KW-0732">Signal</keyword>
<sequence>MFWRRPWSRLILLALALGATVVAVAWSQAADGKPQLVVVLAVVAALLTAFAPPMGSALWRLVKGGDDADLKVAASKVAVDALFRVRSSSVRRRLYRPAPLRVRFRAAVEVSASRSAVFGSTDPGGPGWQDAPLEGDVSVVAERLRELPWRQLVVIGEPGAGKSVMVSMLVDQMLSRRVAGEPVPVLLAVSSWNPVQESVSMLVARRLLEDFEISPGEARRLASQPRMFDGDESGWWVLPILDGLDEIDTLLQPAAVQAIERFAAGDRGVVVTCRVREFQRAVATGGMLARAAVVRLEPLESHDVIEFLAEPASGRARWEPVFAMLREQPSGVLAETLATPLMVGLAKDVYAEPAAAGAGGESSDPAELVQFETRGEIAARLIDGYISTVYDEPGGHRGEGPQAGPVILARDAARWLTHLAYIAYLDGSRDLRWWRLPWVELMIHPRRALWWQAGGLAAAVAIVVAVVVRGWVDEWHGVGAALTFAVLVAVSYGGGFKQIFAHEFQPAPPRIPFLPRRLALWSHANRCVSVMLHVVFGAWCGTAAGIAVNRPVAGFIAGAGCGGVIEMLPSVGTRPTPSGPAATLRANHFLAIIAAIRCALPAAAVFTIAGFLVDTFPALWNVVGAASFAAGALIGAERAWLRFRITHMALSVRTGTDSMLPRRLIGFLDNGTDPDRAILRINGNAWQFRHAIIQDHLTEIAQPHILRRRADAEDGYAARQLAGLLRERGDLDGAVAVLRRLADAGDSYAAWHLAELLRKRGDLDGAVAVLRRLADAGDSYAARQLARLLRERGDLDEAVAVLRRLADAGNTHAARQLAGLLRERGDLNELRRRAHAGDSSAAEQLAELLRERGDLDGAVAVLRRRAGAGYTQAARQLAELLRERGDLDGAVAVLRRLADAGDSSAAWRLTGLLRERGDLDGAVAVLRRRADAGYTQAARQLAELLRERGDLDGAVAVLRRLADAGDSSAARHLTGLLRERGDLDGAVAVLRRLADAGDSSAARQL</sequence>
<dbReference type="Proteomes" id="UP001596203">
    <property type="component" value="Unassembled WGS sequence"/>
</dbReference>
<dbReference type="InterPro" id="IPR006597">
    <property type="entry name" value="Sel1-like"/>
</dbReference>
<evidence type="ECO:0000313" key="3">
    <source>
        <dbReference type="EMBL" id="MFC6023702.1"/>
    </source>
</evidence>
<dbReference type="SUPFAM" id="SSF81901">
    <property type="entry name" value="HCP-like"/>
    <property type="match status" value="2"/>
</dbReference>
<name>A0ABW1KPG0_9ACTN</name>
<feature type="signal peptide" evidence="2">
    <location>
        <begin position="1"/>
        <end position="25"/>
    </location>
</feature>
<dbReference type="InterPro" id="IPR027417">
    <property type="entry name" value="P-loop_NTPase"/>
</dbReference>
<dbReference type="SUPFAM" id="SSF52540">
    <property type="entry name" value="P-loop containing nucleoside triphosphate hydrolases"/>
    <property type="match status" value="1"/>
</dbReference>
<gene>
    <name evidence="3" type="ORF">ACFP2T_47060</name>
</gene>
<keyword evidence="1" id="KW-1133">Transmembrane helix</keyword>
<feature type="transmembrane region" description="Helical" evidence="1">
    <location>
        <begin position="449"/>
        <end position="472"/>
    </location>
</feature>
<dbReference type="Pfam" id="PF07721">
    <property type="entry name" value="TPR_4"/>
    <property type="match status" value="2"/>
</dbReference>
<reference evidence="4" key="1">
    <citation type="journal article" date="2019" name="Int. J. Syst. Evol. Microbiol.">
        <title>The Global Catalogue of Microorganisms (GCM) 10K type strain sequencing project: providing services to taxonomists for standard genome sequencing and annotation.</title>
        <authorList>
            <consortium name="The Broad Institute Genomics Platform"/>
            <consortium name="The Broad Institute Genome Sequencing Center for Infectious Disease"/>
            <person name="Wu L."/>
            <person name="Ma J."/>
        </authorList>
    </citation>
    <scope>NUCLEOTIDE SEQUENCE [LARGE SCALE GENOMIC DNA]</scope>
    <source>
        <strain evidence="4">ZS-35-S2</strain>
    </source>
</reference>
<dbReference type="EMBL" id="JBHSPR010000102">
    <property type="protein sequence ID" value="MFC6023702.1"/>
    <property type="molecule type" value="Genomic_DNA"/>
</dbReference>
<comment type="caution">
    <text evidence="3">The sequence shown here is derived from an EMBL/GenBank/DDBJ whole genome shotgun (WGS) entry which is preliminary data.</text>
</comment>
<evidence type="ECO:0000313" key="4">
    <source>
        <dbReference type="Proteomes" id="UP001596203"/>
    </source>
</evidence>
<feature type="chain" id="PRO_5045338762" evidence="2">
    <location>
        <begin position="26"/>
        <end position="1005"/>
    </location>
</feature>
<feature type="transmembrane region" description="Helical" evidence="1">
    <location>
        <begin position="589"/>
        <end position="612"/>
    </location>
</feature>
<feature type="transmembrane region" description="Helical" evidence="1">
    <location>
        <begin position="478"/>
        <end position="496"/>
    </location>
</feature>
<organism evidence="3 4">
    <name type="scientific">Plantactinospora solaniradicis</name>
    <dbReference type="NCBI Taxonomy" id="1723736"/>
    <lineage>
        <taxon>Bacteria</taxon>
        <taxon>Bacillati</taxon>
        <taxon>Actinomycetota</taxon>
        <taxon>Actinomycetes</taxon>
        <taxon>Micromonosporales</taxon>
        <taxon>Micromonosporaceae</taxon>
        <taxon>Plantactinospora</taxon>
    </lineage>
</organism>
<evidence type="ECO:0000256" key="2">
    <source>
        <dbReference type="SAM" id="SignalP"/>
    </source>
</evidence>
<dbReference type="Gene3D" id="1.25.40.10">
    <property type="entry name" value="Tetratricopeptide repeat domain"/>
    <property type="match status" value="2"/>
</dbReference>
<dbReference type="InterPro" id="IPR011990">
    <property type="entry name" value="TPR-like_helical_dom_sf"/>
</dbReference>
<feature type="non-terminal residue" evidence="3">
    <location>
        <position position="1005"/>
    </location>
</feature>
<dbReference type="PANTHER" id="PTHR11102">
    <property type="entry name" value="SEL-1-LIKE PROTEIN"/>
    <property type="match status" value="1"/>
</dbReference>
<dbReference type="RefSeq" id="WP_377434360.1">
    <property type="nucleotide sequence ID" value="NZ_JBHSPR010000102.1"/>
</dbReference>
<keyword evidence="1" id="KW-0472">Membrane</keyword>
<feature type="transmembrane region" description="Helical" evidence="1">
    <location>
        <begin position="618"/>
        <end position="636"/>
    </location>
</feature>
<protein>
    <submittedName>
        <fullName evidence="3">Tetratricopeptide repeat protein</fullName>
    </submittedName>
</protein>
<proteinExistence type="predicted"/>
<feature type="transmembrane region" description="Helical" evidence="1">
    <location>
        <begin position="39"/>
        <end position="62"/>
    </location>
</feature>
<evidence type="ECO:0000256" key="1">
    <source>
        <dbReference type="SAM" id="Phobius"/>
    </source>
</evidence>
<keyword evidence="4" id="KW-1185">Reference proteome</keyword>
<dbReference type="SMART" id="SM00671">
    <property type="entry name" value="SEL1"/>
    <property type="match status" value="5"/>
</dbReference>